<dbReference type="InterPro" id="IPR013087">
    <property type="entry name" value="Znf_C2H2_type"/>
</dbReference>
<feature type="domain" description="C2H2-type" evidence="12">
    <location>
        <begin position="85"/>
        <end position="113"/>
    </location>
</feature>
<dbReference type="FunFam" id="3.30.160.60:FF:000159">
    <property type="entry name" value="Mds1 and evi1 complex locus protein"/>
    <property type="match status" value="1"/>
</dbReference>
<dbReference type="InParanoid" id="E0VX73"/>
<comment type="subcellular location">
    <subcellularLocation>
        <location evidence="1">Nucleus</location>
    </subcellularLocation>
</comment>
<keyword evidence="5" id="KW-0862">Zinc</keyword>
<evidence type="ECO:0000313" key="13">
    <source>
        <dbReference type="EMBL" id="EEB17979.1"/>
    </source>
</evidence>
<reference evidence="13" key="1">
    <citation type="submission" date="2007-04" db="EMBL/GenBank/DDBJ databases">
        <title>Annotation of Pediculus humanus corporis strain USDA.</title>
        <authorList>
            <person name="Kirkness E."/>
            <person name="Hannick L."/>
            <person name="Hass B."/>
            <person name="Bruggner R."/>
            <person name="Lawson D."/>
            <person name="Bidwell S."/>
            <person name="Joardar V."/>
            <person name="Caler E."/>
            <person name="Walenz B."/>
            <person name="Inman J."/>
            <person name="Schobel S."/>
            <person name="Galinsky K."/>
            <person name="Amedeo P."/>
            <person name="Strausberg R."/>
        </authorList>
    </citation>
    <scope>NUCLEOTIDE SEQUENCE</scope>
    <source>
        <strain evidence="13">USDA</strain>
    </source>
</reference>
<evidence type="ECO:0000256" key="9">
    <source>
        <dbReference type="ARBA" id="ARBA00023242"/>
    </source>
</evidence>
<feature type="domain" description="C2H2-type" evidence="12">
    <location>
        <begin position="596"/>
        <end position="623"/>
    </location>
</feature>
<feature type="compositionally biased region" description="Low complexity" evidence="11">
    <location>
        <begin position="318"/>
        <end position="329"/>
    </location>
</feature>
<sequence length="805" mass="89783">MVIVSSQHSGTFEDNREDIEDEENETRCTVCNKVYPDIEQLDDHLVRTHRYPYEHFKCDRCPRAFSWRPGLLRHQTIKHGAIKKYPCENCNKIFTDPSNLQRHIRTHHVGARSHACAECGKTFATSSGLKQHTHIHSSVKPFQCEVCLKAYTQFSNLCRHRRMHADCRLQIKCGKCGQSFSSVTSQTKHKRFCDSTSSPATGTTATPMSQPSTNIQGANPSNPLFMYPRHLPFYPTSLLSPYPSLCGLSNSTSVTTPFISNSLFFSPSQPRVSSHRKRSYSNENDRSASPVDRKRRLINNVHHHEKELQTPPPPPPSSSILKSKISPAPAEEAVSVEKPSPARPQVSAVTSIFSNPREVLSPDKKNSKVKEEESNSVKSSGEFTSTSSSKSGGGSRSTVDKEQPLDLRVSRKRIVYSTEEEKTIDNKSASSKTLSPTSNTTPTTQESKTPDVSESKLKLNVPPPSTPESSATTTTTSLSTTLGTNSTPPTMAYPRPIHPMLLEAMYRPSAGFPQSFPPHSERLLGPPPPPPPPFGPPRTFPFLGSLMNGLPNGQSNQRSLDLLRNPLPGFTGVKPYQDVLSSQLRNGGSTKMKDRYGCTFCGKIFPRSANLTRHVRTHTGEQPYKCQYCERPFSISSNLQRHVRNIHNKEKPFKCPSCERCFGQQTNLDRHLKKHEADDGTGNSHVADSPESNESEREDACFDEIRMFMGKVTYSGDTPSHMYSNYPYMSPKLSQDMSVAVVKDDKDSETLSDERSTTPTIFSDDRQTLSPKDYSLPLTYDVKVKAEQEAINNNTPDQEPIEVVT</sequence>
<feature type="domain" description="C2H2-type" evidence="12">
    <location>
        <begin position="171"/>
        <end position="199"/>
    </location>
</feature>
<feature type="compositionally biased region" description="Polar residues" evidence="11">
    <location>
        <begin position="210"/>
        <end position="221"/>
    </location>
</feature>
<dbReference type="HOGENOM" id="CLU_006627_2_1_1"/>
<reference evidence="13" key="2">
    <citation type="submission" date="2007-04" db="EMBL/GenBank/DDBJ databases">
        <title>The genome of the human body louse.</title>
        <authorList>
            <consortium name="The Human Body Louse Genome Consortium"/>
            <person name="Kirkness E."/>
            <person name="Walenz B."/>
            <person name="Hass B."/>
            <person name="Bruggner R."/>
            <person name="Strausberg R."/>
        </authorList>
    </citation>
    <scope>NUCLEOTIDE SEQUENCE</scope>
    <source>
        <strain evidence="13">USDA</strain>
    </source>
</reference>
<feature type="domain" description="C2H2-type" evidence="12">
    <location>
        <begin position="114"/>
        <end position="141"/>
    </location>
</feature>
<feature type="region of interest" description="Disordered" evidence="11">
    <location>
        <begin position="744"/>
        <end position="773"/>
    </location>
</feature>
<reference evidence="14" key="3">
    <citation type="submission" date="2021-02" db="UniProtKB">
        <authorList>
            <consortium name="EnsemblMetazoa"/>
        </authorList>
    </citation>
    <scope>IDENTIFICATION</scope>
    <source>
        <strain evidence="14">USDA</strain>
    </source>
</reference>
<evidence type="ECO:0000256" key="1">
    <source>
        <dbReference type="ARBA" id="ARBA00004123"/>
    </source>
</evidence>
<feature type="compositionally biased region" description="Low complexity" evidence="11">
    <location>
        <begin position="430"/>
        <end position="447"/>
    </location>
</feature>
<dbReference type="SMART" id="SM00355">
    <property type="entry name" value="ZnF_C2H2"/>
    <property type="match status" value="9"/>
</dbReference>
<name>E0VX73_PEDHC</name>
<gene>
    <name evidence="14" type="primary">8236014</name>
    <name evidence="13" type="ORF">Phum_PHUM496070</name>
</gene>
<keyword evidence="2" id="KW-0479">Metal-binding</keyword>
<evidence type="ECO:0000256" key="6">
    <source>
        <dbReference type="ARBA" id="ARBA00023015"/>
    </source>
</evidence>
<dbReference type="OMA" id="NCTKVFC"/>
<feature type="region of interest" description="Disordered" evidence="11">
    <location>
        <begin position="673"/>
        <end position="698"/>
    </location>
</feature>
<dbReference type="EMBL" id="DS235829">
    <property type="protein sequence ID" value="EEB17979.1"/>
    <property type="molecule type" value="Genomic_DNA"/>
</dbReference>
<dbReference type="PROSITE" id="PS50157">
    <property type="entry name" value="ZINC_FINGER_C2H2_2"/>
    <property type="match status" value="8"/>
</dbReference>
<feature type="region of interest" description="Disordered" evidence="11">
    <location>
        <begin position="265"/>
        <end position="493"/>
    </location>
</feature>
<dbReference type="EnsemblMetazoa" id="PHUM496070-RA">
    <property type="protein sequence ID" value="PHUM496070-PA"/>
    <property type="gene ID" value="PHUM496070"/>
</dbReference>
<dbReference type="KEGG" id="phu:Phum_PHUM496070"/>
<feature type="compositionally biased region" description="Low complexity" evidence="11">
    <location>
        <begin position="376"/>
        <end position="390"/>
    </location>
</feature>
<feature type="region of interest" description="Disordered" evidence="11">
    <location>
        <begin position="192"/>
        <end position="221"/>
    </location>
</feature>
<keyword evidence="8" id="KW-0804">Transcription</keyword>
<evidence type="ECO:0000259" key="12">
    <source>
        <dbReference type="PROSITE" id="PS50157"/>
    </source>
</evidence>
<dbReference type="Gene3D" id="3.30.160.60">
    <property type="entry name" value="Classic Zinc Finger"/>
    <property type="match status" value="7"/>
</dbReference>
<evidence type="ECO:0000256" key="5">
    <source>
        <dbReference type="ARBA" id="ARBA00022833"/>
    </source>
</evidence>
<evidence type="ECO:0000256" key="10">
    <source>
        <dbReference type="PROSITE-ProRule" id="PRU00042"/>
    </source>
</evidence>
<dbReference type="FunFam" id="3.30.160.60:FF:001912">
    <property type="entry name" value="Hamlet, isoform B"/>
    <property type="match status" value="1"/>
</dbReference>
<protein>
    <recommendedName>
        <fullName evidence="12">C2H2-type domain-containing protein</fullName>
    </recommendedName>
</protein>
<dbReference type="FunFam" id="3.30.160.60:FF:000126">
    <property type="entry name" value="Mds1 and evi1 complex locus protein"/>
    <property type="match status" value="1"/>
</dbReference>
<evidence type="ECO:0000313" key="15">
    <source>
        <dbReference type="Proteomes" id="UP000009046"/>
    </source>
</evidence>
<dbReference type="GO" id="GO:0003677">
    <property type="term" value="F:DNA binding"/>
    <property type="evidence" value="ECO:0007669"/>
    <property type="project" value="UniProtKB-KW"/>
</dbReference>
<feature type="domain" description="C2H2-type" evidence="12">
    <location>
        <begin position="56"/>
        <end position="84"/>
    </location>
</feature>
<dbReference type="FunFam" id="3.30.160.60:FF:000150">
    <property type="entry name" value="Mds1 and evi1 complex locus protein"/>
    <property type="match status" value="1"/>
</dbReference>
<dbReference type="EMBL" id="AAZO01006012">
    <property type="status" value="NOT_ANNOTATED_CDS"/>
    <property type="molecule type" value="Genomic_DNA"/>
</dbReference>
<feature type="compositionally biased region" description="Low complexity" evidence="11">
    <location>
        <begin position="467"/>
        <end position="490"/>
    </location>
</feature>
<feature type="region of interest" description="Disordered" evidence="11">
    <location>
        <begin position="1"/>
        <end position="21"/>
    </location>
</feature>
<dbReference type="OrthoDB" id="9368434at2759"/>
<feature type="domain" description="C2H2-type" evidence="12">
    <location>
        <begin position="653"/>
        <end position="680"/>
    </location>
</feature>
<feature type="compositionally biased region" description="Basic and acidic residues" evidence="11">
    <location>
        <begin position="448"/>
        <end position="457"/>
    </location>
</feature>
<feature type="compositionally biased region" description="Basic and acidic residues" evidence="11">
    <location>
        <begin position="398"/>
        <end position="409"/>
    </location>
</feature>
<proteinExistence type="predicted"/>
<evidence type="ECO:0000256" key="4">
    <source>
        <dbReference type="ARBA" id="ARBA00022771"/>
    </source>
</evidence>
<accession>E0VX73</accession>
<evidence type="ECO:0000256" key="2">
    <source>
        <dbReference type="ARBA" id="ARBA00022723"/>
    </source>
</evidence>
<evidence type="ECO:0000256" key="11">
    <source>
        <dbReference type="SAM" id="MobiDB-lite"/>
    </source>
</evidence>
<dbReference type="GO" id="GO:0008270">
    <property type="term" value="F:zinc ion binding"/>
    <property type="evidence" value="ECO:0007669"/>
    <property type="project" value="UniProtKB-KW"/>
</dbReference>
<feature type="compositionally biased region" description="Polar residues" evidence="11">
    <location>
        <begin position="681"/>
        <end position="690"/>
    </location>
</feature>
<dbReference type="Pfam" id="PF00096">
    <property type="entry name" value="zf-C2H2"/>
    <property type="match status" value="6"/>
</dbReference>
<dbReference type="PANTHER" id="PTHR16515:SF49">
    <property type="entry name" value="GASTRULA ZINC FINGER PROTEIN XLCGF49.1-LIKE-RELATED"/>
    <property type="match status" value="1"/>
</dbReference>
<dbReference type="VEuPathDB" id="VectorBase:PHUM496070"/>
<feature type="compositionally biased region" description="Basic and acidic residues" evidence="11">
    <location>
        <begin position="360"/>
        <end position="375"/>
    </location>
</feature>
<feature type="compositionally biased region" description="Low complexity" evidence="11">
    <location>
        <begin position="195"/>
        <end position="209"/>
    </location>
</feature>
<dbReference type="GO" id="GO:0005634">
    <property type="term" value="C:nucleus"/>
    <property type="evidence" value="ECO:0007669"/>
    <property type="project" value="UniProtKB-SubCell"/>
</dbReference>
<dbReference type="Proteomes" id="UP000009046">
    <property type="component" value="Unassembled WGS sequence"/>
</dbReference>
<feature type="domain" description="C2H2-type" evidence="12">
    <location>
        <begin position="624"/>
        <end position="652"/>
    </location>
</feature>
<organism>
    <name type="scientific">Pediculus humanus subsp. corporis</name>
    <name type="common">Body louse</name>
    <dbReference type="NCBI Taxonomy" id="121224"/>
    <lineage>
        <taxon>Eukaryota</taxon>
        <taxon>Metazoa</taxon>
        <taxon>Ecdysozoa</taxon>
        <taxon>Arthropoda</taxon>
        <taxon>Hexapoda</taxon>
        <taxon>Insecta</taxon>
        <taxon>Pterygota</taxon>
        <taxon>Neoptera</taxon>
        <taxon>Paraneoptera</taxon>
        <taxon>Psocodea</taxon>
        <taxon>Troctomorpha</taxon>
        <taxon>Phthiraptera</taxon>
        <taxon>Anoplura</taxon>
        <taxon>Pediculidae</taxon>
        <taxon>Pediculus</taxon>
    </lineage>
</organism>
<dbReference type="PANTHER" id="PTHR16515">
    <property type="entry name" value="PR DOMAIN ZINC FINGER PROTEIN"/>
    <property type="match status" value="1"/>
</dbReference>
<dbReference type="FunCoup" id="E0VX73">
    <property type="interactions" value="138"/>
</dbReference>
<keyword evidence="9" id="KW-0539">Nucleus</keyword>
<evidence type="ECO:0000313" key="14">
    <source>
        <dbReference type="EnsemblMetazoa" id="PHUM496070-PA"/>
    </source>
</evidence>
<dbReference type="RefSeq" id="XP_002430717.1">
    <property type="nucleotide sequence ID" value="XM_002430672.1"/>
</dbReference>
<feature type="domain" description="C2H2-type" evidence="12">
    <location>
        <begin position="142"/>
        <end position="169"/>
    </location>
</feature>
<dbReference type="CTD" id="8236014"/>
<dbReference type="SUPFAM" id="SSF57667">
    <property type="entry name" value="beta-beta-alpha zinc fingers"/>
    <property type="match status" value="5"/>
</dbReference>
<dbReference type="eggNOG" id="KOG1721">
    <property type="taxonomic scope" value="Eukaryota"/>
</dbReference>
<evidence type="ECO:0000256" key="7">
    <source>
        <dbReference type="ARBA" id="ARBA00023125"/>
    </source>
</evidence>
<keyword evidence="4 10" id="KW-0863">Zinc-finger</keyword>
<dbReference type="PROSITE" id="PS00028">
    <property type="entry name" value="ZINC_FINGER_C2H2_1"/>
    <property type="match status" value="7"/>
</dbReference>
<evidence type="ECO:0000256" key="8">
    <source>
        <dbReference type="ARBA" id="ARBA00023163"/>
    </source>
</evidence>
<evidence type="ECO:0000256" key="3">
    <source>
        <dbReference type="ARBA" id="ARBA00022737"/>
    </source>
</evidence>
<dbReference type="FunFam" id="3.30.160.60:FF:000653">
    <property type="entry name" value="Zinc finger protein Pegasus"/>
    <property type="match status" value="1"/>
</dbReference>
<dbReference type="InterPro" id="IPR050331">
    <property type="entry name" value="Zinc_finger"/>
</dbReference>
<keyword evidence="7" id="KW-0238">DNA-binding</keyword>
<dbReference type="AlphaFoldDB" id="E0VX73"/>
<keyword evidence="3" id="KW-0677">Repeat</keyword>
<dbReference type="GO" id="GO:0006355">
    <property type="term" value="P:regulation of DNA-templated transcription"/>
    <property type="evidence" value="ECO:0007669"/>
    <property type="project" value="UniProtKB-ARBA"/>
</dbReference>
<keyword evidence="15" id="KW-1185">Reference proteome</keyword>
<keyword evidence="6" id="KW-0805">Transcription regulation</keyword>
<feature type="compositionally biased region" description="Polar residues" evidence="11">
    <location>
        <begin position="1"/>
        <end position="12"/>
    </location>
</feature>
<feature type="compositionally biased region" description="Basic and acidic residues" evidence="11">
    <location>
        <begin position="744"/>
        <end position="756"/>
    </location>
</feature>
<dbReference type="GeneID" id="8236014"/>
<dbReference type="InterPro" id="IPR036236">
    <property type="entry name" value="Znf_C2H2_sf"/>
</dbReference>
<dbReference type="FunFam" id="3.30.160.60:FF:000112">
    <property type="entry name" value="Mds1 and evi1 complex locus protein"/>
    <property type="match status" value="1"/>
</dbReference>